<name>A0AAV9GYU3_9PEZI</name>
<feature type="region of interest" description="Disordered" evidence="1">
    <location>
        <begin position="1375"/>
        <end position="1399"/>
    </location>
</feature>
<feature type="compositionally biased region" description="Basic and acidic residues" evidence="1">
    <location>
        <begin position="1104"/>
        <end position="1126"/>
    </location>
</feature>
<accession>A0AAV9GYU3</accession>
<dbReference type="InterPro" id="IPR057214">
    <property type="entry name" value="DUF7892"/>
</dbReference>
<feature type="compositionally biased region" description="Low complexity" evidence="1">
    <location>
        <begin position="331"/>
        <end position="346"/>
    </location>
</feature>
<feature type="compositionally biased region" description="Pro residues" evidence="1">
    <location>
        <begin position="698"/>
        <end position="739"/>
    </location>
</feature>
<evidence type="ECO:0000259" key="2">
    <source>
        <dbReference type="Pfam" id="PF25422"/>
    </source>
</evidence>
<dbReference type="GO" id="GO:0031462">
    <property type="term" value="C:Cul2-RING ubiquitin ligase complex"/>
    <property type="evidence" value="ECO:0007669"/>
    <property type="project" value="TreeGrafter"/>
</dbReference>
<dbReference type="PANTHER" id="PTHR22619">
    <property type="entry name" value="ZINC FINGER SWIM DOMAIN CONTAINING PROTEIN 4, 5, 6"/>
    <property type="match status" value="1"/>
</dbReference>
<feature type="compositionally biased region" description="Basic residues" evidence="1">
    <location>
        <begin position="1079"/>
        <end position="1091"/>
    </location>
</feature>
<reference evidence="3" key="1">
    <citation type="journal article" date="2023" name="Mol. Phylogenet. Evol.">
        <title>Genome-scale phylogeny and comparative genomics of the fungal order Sordariales.</title>
        <authorList>
            <person name="Hensen N."/>
            <person name="Bonometti L."/>
            <person name="Westerberg I."/>
            <person name="Brannstrom I.O."/>
            <person name="Guillou S."/>
            <person name="Cros-Aarteil S."/>
            <person name="Calhoun S."/>
            <person name="Haridas S."/>
            <person name="Kuo A."/>
            <person name="Mondo S."/>
            <person name="Pangilinan J."/>
            <person name="Riley R."/>
            <person name="LaButti K."/>
            <person name="Andreopoulos B."/>
            <person name="Lipzen A."/>
            <person name="Chen C."/>
            <person name="Yan M."/>
            <person name="Daum C."/>
            <person name="Ng V."/>
            <person name="Clum A."/>
            <person name="Steindorff A."/>
            <person name="Ohm R.A."/>
            <person name="Martin F."/>
            <person name="Silar P."/>
            <person name="Natvig D.O."/>
            <person name="Lalanne C."/>
            <person name="Gautier V."/>
            <person name="Ament-Velasquez S.L."/>
            <person name="Kruys A."/>
            <person name="Hutchinson M.I."/>
            <person name="Powell A.J."/>
            <person name="Barry K."/>
            <person name="Miller A.N."/>
            <person name="Grigoriev I.V."/>
            <person name="Debuchy R."/>
            <person name="Gladieux P."/>
            <person name="Hiltunen Thoren M."/>
            <person name="Johannesson H."/>
        </authorList>
    </citation>
    <scope>NUCLEOTIDE SEQUENCE</scope>
    <source>
        <strain evidence="3">PSN243</strain>
    </source>
</reference>
<gene>
    <name evidence="3" type="ORF">QBC34DRAFT_292829</name>
</gene>
<dbReference type="PANTHER" id="PTHR22619:SF0">
    <property type="entry name" value="ZINC FINGER SWIM DOMAIN-CONTAINING PROTEIN 6-LIKE PROTEIN"/>
    <property type="match status" value="1"/>
</dbReference>
<evidence type="ECO:0000313" key="4">
    <source>
        <dbReference type="Proteomes" id="UP001321760"/>
    </source>
</evidence>
<evidence type="ECO:0000256" key="1">
    <source>
        <dbReference type="SAM" id="MobiDB-lite"/>
    </source>
</evidence>
<reference evidence="3" key="2">
    <citation type="submission" date="2023-05" db="EMBL/GenBank/DDBJ databases">
        <authorList>
            <consortium name="Lawrence Berkeley National Laboratory"/>
            <person name="Steindorff A."/>
            <person name="Hensen N."/>
            <person name="Bonometti L."/>
            <person name="Westerberg I."/>
            <person name="Brannstrom I.O."/>
            <person name="Guillou S."/>
            <person name="Cros-Aarteil S."/>
            <person name="Calhoun S."/>
            <person name="Haridas S."/>
            <person name="Kuo A."/>
            <person name="Mondo S."/>
            <person name="Pangilinan J."/>
            <person name="Riley R."/>
            <person name="Labutti K."/>
            <person name="Andreopoulos B."/>
            <person name="Lipzen A."/>
            <person name="Chen C."/>
            <person name="Yanf M."/>
            <person name="Daum C."/>
            <person name="Ng V."/>
            <person name="Clum A."/>
            <person name="Ohm R."/>
            <person name="Martin F."/>
            <person name="Silar P."/>
            <person name="Natvig D."/>
            <person name="Lalanne C."/>
            <person name="Gautier V."/>
            <person name="Ament-Velasquez S.L."/>
            <person name="Kruys A."/>
            <person name="Hutchinson M.I."/>
            <person name="Powell A.J."/>
            <person name="Barry K."/>
            <person name="Miller A.N."/>
            <person name="Grigoriev I.V."/>
            <person name="Debuchy R."/>
            <person name="Gladieux P."/>
            <person name="Thoren M.H."/>
            <person name="Johannesson H."/>
        </authorList>
    </citation>
    <scope>NUCLEOTIDE SEQUENCE</scope>
    <source>
        <strain evidence="3">PSN243</strain>
    </source>
</reference>
<feature type="region of interest" description="Disordered" evidence="1">
    <location>
        <begin position="630"/>
        <end position="752"/>
    </location>
</feature>
<feature type="domain" description="DUF7892" evidence="2">
    <location>
        <begin position="789"/>
        <end position="938"/>
    </location>
</feature>
<feature type="compositionally biased region" description="Basic and acidic residues" evidence="1">
    <location>
        <begin position="1375"/>
        <end position="1385"/>
    </location>
</feature>
<feature type="compositionally biased region" description="Basic and acidic residues" evidence="1">
    <location>
        <begin position="48"/>
        <end position="61"/>
    </location>
</feature>
<dbReference type="PRINTS" id="PR01217">
    <property type="entry name" value="PRICHEXTENSN"/>
</dbReference>
<feature type="compositionally biased region" description="Acidic residues" evidence="1">
    <location>
        <begin position="36"/>
        <end position="45"/>
    </location>
</feature>
<protein>
    <recommendedName>
        <fullName evidence="2">DUF7892 domain-containing protein</fullName>
    </recommendedName>
</protein>
<feature type="region of interest" description="Disordered" evidence="1">
    <location>
        <begin position="1"/>
        <end position="68"/>
    </location>
</feature>
<feature type="region of interest" description="Disordered" evidence="1">
    <location>
        <begin position="321"/>
        <end position="370"/>
    </location>
</feature>
<organism evidence="3 4">
    <name type="scientific">Podospora aff. communis PSN243</name>
    <dbReference type="NCBI Taxonomy" id="3040156"/>
    <lineage>
        <taxon>Eukaryota</taxon>
        <taxon>Fungi</taxon>
        <taxon>Dikarya</taxon>
        <taxon>Ascomycota</taxon>
        <taxon>Pezizomycotina</taxon>
        <taxon>Sordariomycetes</taxon>
        <taxon>Sordariomycetidae</taxon>
        <taxon>Sordariales</taxon>
        <taxon>Podosporaceae</taxon>
        <taxon>Podospora</taxon>
    </lineage>
</organism>
<feature type="compositionally biased region" description="Pro residues" evidence="1">
    <location>
        <begin position="668"/>
        <end position="689"/>
    </location>
</feature>
<keyword evidence="4" id="KW-1185">Reference proteome</keyword>
<evidence type="ECO:0000313" key="3">
    <source>
        <dbReference type="EMBL" id="KAK4452949.1"/>
    </source>
</evidence>
<comment type="caution">
    <text evidence="3">The sequence shown here is derived from an EMBL/GenBank/DDBJ whole genome shotgun (WGS) entry which is preliminary data.</text>
</comment>
<feature type="compositionally biased region" description="Low complexity" evidence="1">
    <location>
        <begin position="1136"/>
        <end position="1145"/>
    </location>
</feature>
<feature type="compositionally biased region" description="Basic and acidic residues" evidence="1">
    <location>
        <begin position="1265"/>
        <end position="1311"/>
    </location>
</feature>
<feature type="region of interest" description="Disordered" evidence="1">
    <location>
        <begin position="436"/>
        <end position="455"/>
    </location>
</feature>
<dbReference type="EMBL" id="MU865922">
    <property type="protein sequence ID" value="KAK4452949.1"/>
    <property type="molecule type" value="Genomic_DNA"/>
</dbReference>
<feature type="region of interest" description="Disordered" evidence="1">
    <location>
        <begin position="951"/>
        <end position="1313"/>
    </location>
</feature>
<proteinExistence type="predicted"/>
<feature type="compositionally biased region" description="Polar residues" evidence="1">
    <location>
        <begin position="1054"/>
        <end position="1070"/>
    </location>
</feature>
<dbReference type="SUPFAM" id="SSF81383">
    <property type="entry name" value="F-box domain"/>
    <property type="match status" value="1"/>
</dbReference>
<dbReference type="Pfam" id="PF25422">
    <property type="entry name" value="DUF7892"/>
    <property type="match status" value="1"/>
</dbReference>
<sequence>MDRNLPAGDLSTTVADTGTTEGSPLSVSRKRKTYGDDTDPDDAPDSGENAKKVKLANRDGKQPSYPSVRGDRSLLPCEIWHHIFTFCPPKSLGQLLRVNKLFNRYLDPSSDQDAPVSEKHSALAPLKPNAIWRASRRLFWPQMPTPLRSKSELEMWRLACSPSCQYCNKRDDQSRSNAQPPRPGPGVNGVSAIWPLAIRACAPCLLRETMKELDLLVSPDIPSATLEALPFACLTRDLHVLSSAMVEQGLPADVQITKLFLRDDVQQLKQEFATVRDMGSGTVDEWLKGLGGRGKDARLQATKWEKWEAAGGVTKMLSQLWPGRSESSGKPSSASTTAAASPTLVPTLPPNPSLPPVPPVPLSQLRQERTPEEVARLKAARKAEIERRALLLDPPLTADVLRHMTSFQAATQIITTLDDNAWELLKPRLEAQRAEGEAREQEISSHAKAADERVERHRRLETTLATTKEARDLIDKDWEEIQAPLRARIATYADEIIRDGWDNGKKVSKDTCPKFAAEVLIYIRKRFYAEIAKDAAAVKAAGQTPPRDPPEGPFTQKLTLENMKWIFDTKIKPHTERYRKELFYCNGCEGNLKAFGFEGVIQHYAAKHTTVLSQGSIIVHWRAEWPEHPPFSPEARAHKPTPFHPQVSTPFGVDSGPPPAGYGFPFMSGPPAPPTYPPHPGFGPAPFPDPYHQGPSQPYQPPAPFHGHAPPPGPPGYGPPQQYPPPTSYPPYQPPPGPYPNGAVDPATAYNPPPAPPVYSPGYAPFPASAPPPPGYHAPGPPVPPAYPDSYQARLEEVARNSREIWQTLGNIKDLPGSARVFVTLHHVVKRFRSRFYETPPLSLFNDGLSDNKDMRPVRNINGLICKACHLGLGNGPVEEDRKSFSLPQLTKHFQTKHLDPMQAYNAPPLDWVVDMVLLTDQASISNLRSYLNEYQRSLLVDALPDLFQRHSAGGHHSQPVAPANQGAGAEGHTPHVGGYVPLHGQIPQPRSVGDPGSATRTPESYKPYEQFPLPPKPDAGSYQPHRHDQPDHANPVSGFFVEPDYPGGREANGESTGADSPGNGRQSPQGRRRDNNQLRRKNSGRSKRDRGRPQGQNGPGRSRFRDGHERDADEGRHDSRRDDGRAMWTTDSTGPDRSSSASGRAGPGDYQGGPPLQHYAPPNGSRGAPLRSEPAPQIPQEEPNLLSALEMHLDQRRTPMAEPGRTSQPQFVDSRNVNVAAGTRNPPRSAAYYDVNGDRSRSPEQGYRPTYPRPGPPARNDAQYQDHRASLEGPPRRFEETRYDGPRDSRGPEPFPDHHRYAEDTRREPRPTVQAYEIVHVIDETGQYFIRRPIQHMPESRYASEIRRDGGEGYVPTPAPQEAVYVGAARQTRAAEARDVRGEDLPYYEEYDPRFPNA</sequence>
<feature type="compositionally biased region" description="Pro residues" evidence="1">
    <location>
        <begin position="347"/>
        <end position="361"/>
    </location>
</feature>
<dbReference type="InterPro" id="IPR036047">
    <property type="entry name" value="F-box-like_dom_sf"/>
</dbReference>
<dbReference type="CDD" id="cd09917">
    <property type="entry name" value="F-box_SF"/>
    <property type="match status" value="1"/>
</dbReference>
<dbReference type="Proteomes" id="UP001321760">
    <property type="component" value="Unassembled WGS sequence"/>
</dbReference>
<feature type="compositionally biased region" description="Polar residues" evidence="1">
    <location>
        <begin position="10"/>
        <end position="26"/>
    </location>
</feature>
<feature type="compositionally biased region" description="Polar residues" evidence="1">
    <location>
        <begin position="1206"/>
        <end position="1218"/>
    </location>
</feature>